<evidence type="ECO:0000313" key="13">
    <source>
        <dbReference type="Proteomes" id="UP001156601"/>
    </source>
</evidence>
<reference evidence="12" key="1">
    <citation type="journal article" date="2014" name="Int. J. Syst. Evol. Microbiol.">
        <title>Complete genome sequence of Corynebacterium casei LMG S-19264T (=DSM 44701T), isolated from a smear-ripened cheese.</title>
        <authorList>
            <consortium name="US DOE Joint Genome Institute (JGI-PGF)"/>
            <person name="Walter F."/>
            <person name="Albersmeier A."/>
            <person name="Kalinowski J."/>
            <person name="Ruckert C."/>
        </authorList>
    </citation>
    <scope>NUCLEOTIDE SEQUENCE</scope>
    <source>
        <strain evidence="12">NBRC 110023</strain>
    </source>
</reference>
<dbReference type="GO" id="GO:0016020">
    <property type="term" value="C:membrane"/>
    <property type="evidence" value="ECO:0007669"/>
    <property type="project" value="GOC"/>
</dbReference>
<keyword evidence="13" id="KW-1185">Reference proteome</keyword>
<sequence>MPKPIKIGVIAGEASGDVLGAGMLKAIKRQYPDAIIQGIGGQHMKAQGVSSLDDMDKLSVMGLVEVLKHLPELLKIRRKVVKHFIDNPPDVFVGIDAPDFNLPIEKKLKQAGIKTVHYVSPTVWAWREARIHKIAKATNLVLGIFPFEHLCYQKYGYAYEYVGHTLAEEIPLQVNQASSRERLNLPQNEHILALLPGSRRKEIASMLDIFLDTAQAYNAVQKCRVIIPAANQSLLDQINAIVSRKRLDYSVDVLDGDAREIMIASDIVLLTSGTASLEAMLCKRPMVVAYKMSSLTYKMMQRLYIPDYFALPNILADELLVPELLQDDVNPQTLCKHLLAQREVDKNTYIPTFERIHNILRCNADEKSAQAVLNLALN</sequence>
<dbReference type="Proteomes" id="UP001156601">
    <property type="component" value="Unassembled WGS sequence"/>
</dbReference>
<keyword evidence="6 11" id="KW-0441">Lipid A biosynthesis</keyword>
<evidence type="ECO:0000256" key="3">
    <source>
        <dbReference type="ARBA" id="ARBA00012687"/>
    </source>
</evidence>
<dbReference type="Pfam" id="PF02684">
    <property type="entry name" value="LpxB"/>
    <property type="match status" value="1"/>
</dbReference>
<dbReference type="GO" id="GO:0009245">
    <property type="term" value="P:lipid A biosynthetic process"/>
    <property type="evidence" value="ECO:0007669"/>
    <property type="project" value="UniProtKB-UniRule"/>
</dbReference>
<name>A0AA37SYV2_9ALTE</name>
<evidence type="ECO:0000256" key="4">
    <source>
        <dbReference type="ARBA" id="ARBA00020902"/>
    </source>
</evidence>
<evidence type="ECO:0000256" key="8">
    <source>
        <dbReference type="ARBA" id="ARBA00022679"/>
    </source>
</evidence>
<protein>
    <recommendedName>
        <fullName evidence="4 11">Lipid-A-disaccharide synthase</fullName>
        <ecNumber evidence="3 11">2.4.1.182</ecNumber>
    </recommendedName>
</protein>
<evidence type="ECO:0000256" key="10">
    <source>
        <dbReference type="ARBA" id="ARBA00048975"/>
    </source>
</evidence>
<organism evidence="12 13">
    <name type="scientific">Agaribacter marinus</name>
    <dbReference type="NCBI Taxonomy" id="1431249"/>
    <lineage>
        <taxon>Bacteria</taxon>
        <taxon>Pseudomonadati</taxon>
        <taxon>Pseudomonadota</taxon>
        <taxon>Gammaproteobacteria</taxon>
        <taxon>Alteromonadales</taxon>
        <taxon>Alteromonadaceae</taxon>
        <taxon>Agaribacter</taxon>
    </lineage>
</organism>
<gene>
    <name evidence="11 12" type="primary">lpxB</name>
    <name evidence="12" type="ORF">GCM10007852_17320</name>
</gene>
<evidence type="ECO:0000313" key="12">
    <source>
        <dbReference type="EMBL" id="GLR70824.1"/>
    </source>
</evidence>
<comment type="function">
    <text evidence="1 11">Condensation of UDP-2,3-diacylglucosamine and 2,3-diacylglucosamine-1-phosphate to form lipid A disaccharide, a precursor of lipid A, a phosphorylated glycolipid that anchors the lipopolysaccharide to the outer membrane of the cell.</text>
</comment>
<dbReference type="RefSeq" id="WP_284217102.1">
    <property type="nucleotide sequence ID" value="NZ_BSOT01000005.1"/>
</dbReference>
<evidence type="ECO:0000256" key="1">
    <source>
        <dbReference type="ARBA" id="ARBA00002056"/>
    </source>
</evidence>
<keyword evidence="9 11" id="KW-0443">Lipid metabolism</keyword>
<dbReference type="SUPFAM" id="SSF53756">
    <property type="entry name" value="UDP-Glycosyltransferase/glycogen phosphorylase"/>
    <property type="match status" value="1"/>
</dbReference>
<evidence type="ECO:0000256" key="2">
    <source>
        <dbReference type="ARBA" id="ARBA00007868"/>
    </source>
</evidence>
<dbReference type="PANTHER" id="PTHR30372:SF4">
    <property type="entry name" value="LIPID-A-DISACCHARIDE SYNTHASE, MITOCHONDRIAL-RELATED"/>
    <property type="match status" value="1"/>
</dbReference>
<dbReference type="EC" id="2.4.1.182" evidence="3 11"/>
<reference evidence="12" key="2">
    <citation type="submission" date="2023-01" db="EMBL/GenBank/DDBJ databases">
        <title>Draft genome sequence of Agaribacter marinus strain NBRC 110023.</title>
        <authorList>
            <person name="Sun Q."/>
            <person name="Mori K."/>
        </authorList>
    </citation>
    <scope>NUCLEOTIDE SEQUENCE</scope>
    <source>
        <strain evidence="12">NBRC 110023</strain>
    </source>
</reference>
<comment type="catalytic activity">
    <reaction evidence="10 11">
        <text>a lipid X + a UDP-2-N,3-O-bis[(3R)-3-hydroxyacyl]-alpha-D-glucosamine = a lipid A disaccharide + UDP + H(+)</text>
        <dbReference type="Rhea" id="RHEA:67828"/>
        <dbReference type="ChEBI" id="CHEBI:15378"/>
        <dbReference type="ChEBI" id="CHEBI:58223"/>
        <dbReference type="ChEBI" id="CHEBI:137748"/>
        <dbReference type="ChEBI" id="CHEBI:176338"/>
        <dbReference type="ChEBI" id="CHEBI:176343"/>
        <dbReference type="EC" id="2.4.1.182"/>
    </reaction>
</comment>
<evidence type="ECO:0000256" key="5">
    <source>
        <dbReference type="ARBA" id="ARBA00022516"/>
    </source>
</evidence>
<evidence type="ECO:0000256" key="9">
    <source>
        <dbReference type="ARBA" id="ARBA00023098"/>
    </source>
</evidence>
<dbReference type="NCBIfam" id="TIGR00215">
    <property type="entry name" value="lpxB"/>
    <property type="match status" value="1"/>
</dbReference>
<evidence type="ECO:0000256" key="6">
    <source>
        <dbReference type="ARBA" id="ARBA00022556"/>
    </source>
</evidence>
<dbReference type="GO" id="GO:0008915">
    <property type="term" value="F:lipid-A-disaccharide synthase activity"/>
    <property type="evidence" value="ECO:0007669"/>
    <property type="project" value="UniProtKB-UniRule"/>
</dbReference>
<accession>A0AA37SYV2</accession>
<keyword evidence="5 11" id="KW-0444">Lipid biosynthesis</keyword>
<evidence type="ECO:0000256" key="7">
    <source>
        <dbReference type="ARBA" id="ARBA00022676"/>
    </source>
</evidence>
<keyword evidence="7 11" id="KW-0328">Glycosyltransferase</keyword>
<proteinExistence type="inferred from homology"/>
<comment type="similarity">
    <text evidence="2 11">Belongs to the LpxB family.</text>
</comment>
<dbReference type="InterPro" id="IPR003835">
    <property type="entry name" value="Glyco_trans_19"/>
</dbReference>
<dbReference type="GO" id="GO:0005543">
    <property type="term" value="F:phospholipid binding"/>
    <property type="evidence" value="ECO:0007669"/>
    <property type="project" value="TreeGrafter"/>
</dbReference>
<dbReference type="PANTHER" id="PTHR30372">
    <property type="entry name" value="LIPID-A-DISACCHARIDE SYNTHASE"/>
    <property type="match status" value="1"/>
</dbReference>
<comment type="pathway">
    <text evidence="11">Bacterial outer membrane biogenesis; LPS lipid A biosynthesis.</text>
</comment>
<dbReference type="HAMAP" id="MF_00392">
    <property type="entry name" value="LpxB"/>
    <property type="match status" value="1"/>
</dbReference>
<dbReference type="AlphaFoldDB" id="A0AA37SYV2"/>
<dbReference type="EMBL" id="BSOT01000005">
    <property type="protein sequence ID" value="GLR70824.1"/>
    <property type="molecule type" value="Genomic_DNA"/>
</dbReference>
<evidence type="ECO:0000256" key="11">
    <source>
        <dbReference type="HAMAP-Rule" id="MF_00392"/>
    </source>
</evidence>
<comment type="caution">
    <text evidence="12">The sequence shown here is derived from an EMBL/GenBank/DDBJ whole genome shotgun (WGS) entry which is preliminary data.</text>
</comment>
<keyword evidence="8 11" id="KW-0808">Transferase</keyword>